<dbReference type="InterPro" id="IPR000760">
    <property type="entry name" value="Inositol_monophosphatase-like"/>
</dbReference>
<evidence type="ECO:0000256" key="8">
    <source>
        <dbReference type="RuleBase" id="RU364068"/>
    </source>
</evidence>
<proteinExistence type="inferred from homology"/>
<keyword evidence="4 7" id="KW-0479">Metal-binding</keyword>
<protein>
    <recommendedName>
        <fullName evidence="8">Inositol-1-monophosphatase</fullName>
        <ecNumber evidence="8">3.1.3.25</ecNumber>
    </recommendedName>
</protein>
<gene>
    <name evidence="10" type="primary">suhB</name>
    <name evidence="10" type="ORF">GOOTI_204_00340</name>
</gene>
<evidence type="ECO:0000256" key="2">
    <source>
        <dbReference type="ARBA" id="ARBA00001946"/>
    </source>
</evidence>
<feature type="region of interest" description="Disordered" evidence="9">
    <location>
        <begin position="44"/>
        <end position="73"/>
    </location>
</feature>
<accession>H5TRZ8</accession>
<feature type="compositionally biased region" description="Polar residues" evidence="9">
    <location>
        <begin position="48"/>
        <end position="70"/>
    </location>
</feature>
<evidence type="ECO:0000256" key="6">
    <source>
        <dbReference type="ARBA" id="ARBA00022842"/>
    </source>
</evidence>
<feature type="binding site" evidence="7">
    <location>
        <position position="247"/>
    </location>
    <ligand>
        <name>Mg(2+)</name>
        <dbReference type="ChEBI" id="CHEBI:18420"/>
        <label>1</label>
        <note>catalytic</note>
    </ligand>
</feature>
<keyword evidence="11" id="KW-1185">Reference proteome</keyword>
<dbReference type="Gene3D" id="3.30.540.10">
    <property type="entry name" value="Fructose-1,6-Bisphosphatase, subunit A, domain 1"/>
    <property type="match status" value="1"/>
</dbReference>
<dbReference type="EC" id="3.1.3.25" evidence="8"/>
<dbReference type="PROSITE" id="PS00630">
    <property type="entry name" value="IMP_2"/>
    <property type="match status" value="1"/>
</dbReference>
<dbReference type="Gene3D" id="3.40.190.80">
    <property type="match status" value="1"/>
</dbReference>
<dbReference type="OrthoDB" id="9772456at2"/>
<dbReference type="GO" id="GO:0007165">
    <property type="term" value="P:signal transduction"/>
    <property type="evidence" value="ECO:0007669"/>
    <property type="project" value="TreeGrafter"/>
</dbReference>
<dbReference type="Pfam" id="PF00459">
    <property type="entry name" value="Inositol_P"/>
    <property type="match status" value="1"/>
</dbReference>
<sequence length="311" mass="32644">MNIPREKVETIPTIAGVDVAQLGAVALEVATDAARHVRRRRPELFGRTGTSTVTGDDSNTAVSTKSTPTDPVTLADTESEELIRSRLHRLRPDDAVLGEEEGGTVEVPSGVRWVIDPIDGTVNFLYGIPAYAVSVAAQIDGRSVAGAVVDVARDVVYTATSGGGAYELRDGERVRLRANPISRADLALVATGFGYDVDRRRAQGQLMARLLPRVRDLRRVGAAALDLCMVASGAVDAHIEHGLSPWDWAAGALVAAEAGAVVRTPPPESRSADGDATVAVAPGIADEFFGLLDEIGALAPLTASTPGRPRT</sequence>
<comment type="caution">
    <text evidence="10">The sequence shown here is derived from an EMBL/GenBank/DDBJ whole genome shotgun (WGS) entry which is preliminary data.</text>
</comment>
<dbReference type="AlphaFoldDB" id="H5TRZ8"/>
<evidence type="ECO:0000313" key="10">
    <source>
        <dbReference type="EMBL" id="GAB36256.1"/>
    </source>
</evidence>
<evidence type="ECO:0000256" key="3">
    <source>
        <dbReference type="ARBA" id="ARBA00009759"/>
    </source>
</evidence>
<reference evidence="10" key="1">
    <citation type="submission" date="2012-02" db="EMBL/GenBank/DDBJ databases">
        <title>Whole genome shotgun sequence of Gordonia otitidis NBRC 100426.</title>
        <authorList>
            <person name="Yoshida I."/>
            <person name="Hosoyama A."/>
            <person name="Tsuchikane K."/>
            <person name="Katsumata H."/>
            <person name="Yamazaki S."/>
            <person name="Fujita N."/>
        </authorList>
    </citation>
    <scope>NUCLEOTIDE SEQUENCE [LARGE SCALE GENOMIC DNA]</scope>
    <source>
        <strain evidence="10">NBRC 100426</strain>
    </source>
</reference>
<dbReference type="PRINTS" id="PR00377">
    <property type="entry name" value="IMPHPHTASES"/>
</dbReference>
<dbReference type="STRING" id="1108044.GOOTI_204_00340"/>
<dbReference type="Proteomes" id="UP000005038">
    <property type="component" value="Unassembled WGS sequence"/>
</dbReference>
<dbReference type="SUPFAM" id="SSF56655">
    <property type="entry name" value="Carbohydrate phosphatase"/>
    <property type="match status" value="1"/>
</dbReference>
<comment type="catalytic activity">
    <reaction evidence="1 8">
        <text>a myo-inositol phosphate + H2O = myo-inositol + phosphate</text>
        <dbReference type="Rhea" id="RHEA:24056"/>
        <dbReference type="ChEBI" id="CHEBI:15377"/>
        <dbReference type="ChEBI" id="CHEBI:17268"/>
        <dbReference type="ChEBI" id="CHEBI:43474"/>
        <dbReference type="ChEBI" id="CHEBI:84139"/>
        <dbReference type="EC" id="3.1.3.25"/>
    </reaction>
</comment>
<comment type="similarity">
    <text evidence="3 8">Belongs to the inositol monophosphatase superfamily.</text>
</comment>
<dbReference type="PROSITE" id="PS00629">
    <property type="entry name" value="IMP_1"/>
    <property type="match status" value="1"/>
</dbReference>
<organism evidence="10 11">
    <name type="scientific">Gordonia otitidis (strain DSM 44809 / CCUG 52243 / JCM 12355 / NBRC 100426 / IFM 10032)</name>
    <dbReference type="NCBI Taxonomy" id="1108044"/>
    <lineage>
        <taxon>Bacteria</taxon>
        <taxon>Bacillati</taxon>
        <taxon>Actinomycetota</taxon>
        <taxon>Actinomycetes</taxon>
        <taxon>Mycobacteriales</taxon>
        <taxon>Gordoniaceae</taxon>
        <taxon>Gordonia</taxon>
    </lineage>
</organism>
<keyword evidence="6 7" id="KW-0460">Magnesium</keyword>
<comment type="cofactor">
    <cofactor evidence="2 7 8">
        <name>Mg(2+)</name>
        <dbReference type="ChEBI" id="CHEBI:18420"/>
    </cofactor>
</comment>
<dbReference type="InterPro" id="IPR033942">
    <property type="entry name" value="IMPase"/>
</dbReference>
<dbReference type="EMBL" id="BAFB01000204">
    <property type="protein sequence ID" value="GAB36256.1"/>
    <property type="molecule type" value="Genomic_DNA"/>
</dbReference>
<evidence type="ECO:0000256" key="5">
    <source>
        <dbReference type="ARBA" id="ARBA00022801"/>
    </source>
</evidence>
<keyword evidence="5 8" id="KW-0378">Hydrolase</keyword>
<feature type="binding site" evidence="7">
    <location>
        <position position="118"/>
    </location>
    <ligand>
        <name>Mg(2+)</name>
        <dbReference type="ChEBI" id="CHEBI:18420"/>
        <label>1</label>
        <note>catalytic</note>
    </ligand>
</feature>
<dbReference type="GO" id="GO:0046872">
    <property type="term" value="F:metal ion binding"/>
    <property type="evidence" value="ECO:0007669"/>
    <property type="project" value="UniProtKB-KW"/>
</dbReference>
<feature type="binding site" evidence="7">
    <location>
        <position position="119"/>
    </location>
    <ligand>
        <name>Mg(2+)</name>
        <dbReference type="ChEBI" id="CHEBI:18420"/>
        <label>1</label>
        <note>catalytic</note>
    </ligand>
</feature>
<evidence type="ECO:0000256" key="7">
    <source>
        <dbReference type="PIRSR" id="PIRSR600760-2"/>
    </source>
</evidence>
<dbReference type="GO" id="GO:0046854">
    <property type="term" value="P:phosphatidylinositol phosphate biosynthetic process"/>
    <property type="evidence" value="ECO:0007669"/>
    <property type="project" value="InterPro"/>
</dbReference>
<feature type="binding site" evidence="7">
    <location>
        <position position="116"/>
    </location>
    <ligand>
        <name>Mg(2+)</name>
        <dbReference type="ChEBI" id="CHEBI:18420"/>
        <label>1</label>
        <note>catalytic</note>
    </ligand>
</feature>
<dbReference type="InterPro" id="IPR020550">
    <property type="entry name" value="Inositol_monophosphatase_CS"/>
</dbReference>
<feature type="binding site" evidence="7">
    <location>
        <position position="99"/>
    </location>
    <ligand>
        <name>Mg(2+)</name>
        <dbReference type="ChEBI" id="CHEBI:18420"/>
        <label>1</label>
        <note>catalytic</note>
    </ligand>
</feature>
<dbReference type="GO" id="GO:0006020">
    <property type="term" value="P:inositol metabolic process"/>
    <property type="evidence" value="ECO:0007669"/>
    <property type="project" value="TreeGrafter"/>
</dbReference>
<dbReference type="CDD" id="cd01639">
    <property type="entry name" value="IMPase"/>
    <property type="match status" value="1"/>
</dbReference>
<evidence type="ECO:0000256" key="1">
    <source>
        <dbReference type="ARBA" id="ARBA00001033"/>
    </source>
</evidence>
<dbReference type="GO" id="GO:0008934">
    <property type="term" value="F:inositol monophosphate 1-phosphatase activity"/>
    <property type="evidence" value="ECO:0007669"/>
    <property type="project" value="InterPro"/>
</dbReference>
<dbReference type="InterPro" id="IPR020583">
    <property type="entry name" value="Inositol_monoP_metal-BS"/>
</dbReference>
<evidence type="ECO:0000256" key="4">
    <source>
        <dbReference type="ARBA" id="ARBA00022723"/>
    </source>
</evidence>
<dbReference type="PANTHER" id="PTHR20854">
    <property type="entry name" value="INOSITOL MONOPHOSPHATASE"/>
    <property type="match status" value="1"/>
</dbReference>
<dbReference type="RefSeq" id="WP_007240439.1">
    <property type="nucleotide sequence ID" value="NZ_BAFB01000204.1"/>
</dbReference>
<name>H5TRZ8_GORO1</name>
<dbReference type="PANTHER" id="PTHR20854:SF4">
    <property type="entry name" value="INOSITOL-1-MONOPHOSPHATASE-RELATED"/>
    <property type="match status" value="1"/>
</dbReference>
<evidence type="ECO:0000256" key="9">
    <source>
        <dbReference type="SAM" id="MobiDB-lite"/>
    </source>
</evidence>
<evidence type="ECO:0000313" key="11">
    <source>
        <dbReference type="Proteomes" id="UP000005038"/>
    </source>
</evidence>